<evidence type="ECO:0000256" key="5">
    <source>
        <dbReference type="ARBA" id="ARBA00022475"/>
    </source>
</evidence>
<dbReference type="PANTHER" id="PTHR24220">
    <property type="entry name" value="IMPORT ATP-BINDING PROTEIN"/>
    <property type="match status" value="1"/>
</dbReference>
<comment type="subcellular location">
    <subcellularLocation>
        <location evidence="11">Cell membrane</location>
        <topology evidence="11">Peripheral membrane protein</topology>
        <orientation evidence="11">Cytoplasmic side</orientation>
    </subcellularLocation>
</comment>
<dbReference type="PROSITE" id="PS00211">
    <property type="entry name" value="ABC_TRANSPORTER_1"/>
    <property type="match status" value="1"/>
</dbReference>
<organism evidence="13 14">
    <name type="scientific">Candidatus Mucispirillum faecigallinarum</name>
    <dbReference type="NCBI Taxonomy" id="2838699"/>
    <lineage>
        <taxon>Bacteria</taxon>
        <taxon>Pseudomonadati</taxon>
        <taxon>Deferribacterota</taxon>
        <taxon>Deferribacteres</taxon>
        <taxon>Deferribacterales</taxon>
        <taxon>Mucispirillaceae</taxon>
        <taxon>Mucispirillum</taxon>
    </lineage>
</organism>
<comment type="subunit">
    <text evidence="11">Homodimer. Forms a membrane-associated complex with FtsX.</text>
</comment>
<dbReference type="PANTHER" id="PTHR24220:SF470">
    <property type="entry name" value="CELL DIVISION ATP-BINDING PROTEIN FTSE"/>
    <property type="match status" value="1"/>
</dbReference>
<protein>
    <recommendedName>
        <fullName evidence="3 11">Cell division ATP-binding protein FtsE</fullName>
    </recommendedName>
</protein>
<evidence type="ECO:0000313" key="13">
    <source>
        <dbReference type="EMBL" id="HIZ88671.1"/>
    </source>
</evidence>
<reference evidence="13" key="2">
    <citation type="submission" date="2021-04" db="EMBL/GenBank/DDBJ databases">
        <authorList>
            <person name="Gilroy R."/>
        </authorList>
    </citation>
    <scope>NUCLEOTIDE SEQUENCE</scope>
    <source>
        <strain evidence="13">ChiW4-1371</strain>
    </source>
</reference>
<dbReference type="FunFam" id="3.40.50.300:FF:000056">
    <property type="entry name" value="Cell division ATP-binding protein FtsE"/>
    <property type="match status" value="1"/>
</dbReference>
<keyword evidence="5 11" id="KW-1003">Cell membrane</keyword>
<dbReference type="GO" id="GO:0051301">
    <property type="term" value="P:cell division"/>
    <property type="evidence" value="ECO:0007669"/>
    <property type="project" value="UniProtKB-UniRule"/>
</dbReference>
<keyword evidence="6 11" id="KW-0132">Cell division</keyword>
<dbReference type="NCBIfam" id="TIGR02673">
    <property type="entry name" value="FtsE"/>
    <property type="match status" value="1"/>
</dbReference>
<name>A0A9D2KB31_9BACT</name>
<evidence type="ECO:0000256" key="3">
    <source>
        <dbReference type="ARBA" id="ARBA00020019"/>
    </source>
</evidence>
<dbReference type="Pfam" id="PF00005">
    <property type="entry name" value="ABC_tran"/>
    <property type="match status" value="1"/>
</dbReference>
<evidence type="ECO:0000256" key="4">
    <source>
        <dbReference type="ARBA" id="ARBA00022448"/>
    </source>
</evidence>
<reference evidence="13" key="1">
    <citation type="journal article" date="2021" name="PeerJ">
        <title>Extensive microbial diversity within the chicken gut microbiome revealed by metagenomics and culture.</title>
        <authorList>
            <person name="Gilroy R."/>
            <person name="Ravi A."/>
            <person name="Getino M."/>
            <person name="Pursley I."/>
            <person name="Horton D.L."/>
            <person name="Alikhan N.F."/>
            <person name="Baker D."/>
            <person name="Gharbi K."/>
            <person name="Hall N."/>
            <person name="Watson M."/>
            <person name="Adriaenssens E.M."/>
            <person name="Foster-Nyarko E."/>
            <person name="Jarju S."/>
            <person name="Secka A."/>
            <person name="Antonio M."/>
            <person name="Oren A."/>
            <person name="Chaudhuri R.R."/>
            <person name="La Ragione R."/>
            <person name="Hildebrand F."/>
            <person name="Pallen M.J."/>
        </authorList>
    </citation>
    <scope>NUCLEOTIDE SEQUENCE</scope>
    <source>
        <strain evidence="13">ChiW4-1371</strain>
    </source>
</reference>
<keyword evidence="9 11" id="KW-0472">Membrane</keyword>
<dbReference type="InterPro" id="IPR017871">
    <property type="entry name" value="ABC_transporter-like_CS"/>
</dbReference>
<comment type="function">
    <text evidence="1">Part of the ABC transporter FtsEX involved in cellular division. Important for assembly or stability of the septal ring.</text>
</comment>
<evidence type="ECO:0000256" key="1">
    <source>
        <dbReference type="ARBA" id="ARBA00002579"/>
    </source>
</evidence>
<proteinExistence type="inferred from homology"/>
<keyword evidence="10 11" id="KW-0131">Cell cycle</keyword>
<dbReference type="InterPro" id="IPR015854">
    <property type="entry name" value="ABC_transpr_LolD-like"/>
</dbReference>
<evidence type="ECO:0000256" key="2">
    <source>
        <dbReference type="ARBA" id="ARBA00005417"/>
    </source>
</evidence>
<dbReference type="InterPro" id="IPR005286">
    <property type="entry name" value="Cell_div_FtsE"/>
</dbReference>
<comment type="similarity">
    <text evidence="2 11">Belongs to the ABC transporter superfamily.</text>
</comment>
<keyword evidence="8 11" id="KW-0067">ATP-binding</keyword>
<keyword evidence="4" id="KW-0813">Transport</keyword>
<dbReference type="AlphaFoldDB" id="A0A9D2KB31"/>
<evidence type="ECO:0000256" key="7">
    <source>
        <dbReference type="ARBA" id="ARBA00022741"/>
    </source>
</evidence>
<comment type="caution">
    <text evidence="13">The sequence shown here is derived from an EMBL/GenBank/DDBJ whole genome shotgun (WGS) entry which is preliminary data.</text>
</comment>
<dbReference type="GO" id="GO:0016887">
    <property type="term" value="F:ATP hydrolysis activity"/>
    <property type="evidence" value="ECO:0007669"/>
    <property type="project" value="InterPro"/>
</dbReference>
<dbReference type="PROSITE" id="PS50893">
    <property type="entry name" value="ABC_TRANSPORTER_2"/>
    <property type="match status" value="1"/>
</dbReference>
<evidence type="ECO:0000256" key="10">
    <source>
        <dbReference type="ARBA" id="ARBA00023306"/>
    </source>
</evidence>
<dbReference type="CDD" id="cd03255">
    <property type="entry name" value="ABC_MJ0796_LolCDE_FtsE"/>
    <property type="match status" value="1"/>
</dbReference>
<dbReference type="InterPro" id="IPR027417">
    <property type="entry name" value="P-loop_NTPase"/>
</dbReference>
<feature type="domain" description="ABC transporter" evidence="12">
    <location>
        <begin position="2"/>
        <end position="224"/>
    </location>
</feature>
<evidence type="ECO:0000256" key="8">
    <source>
        <dbReference type="ARBA" id="ARBA00022840"/>
    </source>
</evidence>
<dbReference type="SUPFAM" id="SSF52540">
    <property type="entry name" value="P-loop containing nucleoside triphosphate hydrolases"/>
    <property type="match status" value="1"/>
</dbReference>
<dbReference type="GO" id="GO:0005886">
    <property type="term" value="C:plasma membrane"/>
    <property type="evidence" value="ECO:0007669"/>
    <property type="project" value="UniProtKB-SubCell"/>
</dbReference>
<dbReference type="InterPro" id="IPR003593">
    <property type="entry name" value="AAA+_ATPase"/>
</dbReference>
<dbReference type="SMART" id="SM00382">
    <property type="entry name" value="AAA"/>
    <property type="match status" value="1"/>
</dbReference>
<accession>A0A9D2KB31</accession>
<evidence type="ECO:0000256" key="11">
    <source>
        <dbReference type="RuleBase" id="RU365094"/>
    </source>
</evidence>
<dbReference type="Proteomes" id="UP000824176">
    <property type="component" value="Unassembled WGS sequence"/>
</dbReference>
<gene>
    <name evidence="11 13" type="primary">ftsE</name>
    <name evidence="13" type="ORF">H9804_01900</name>
</gene>
<dbReference type="InterPro" id="IPR003439">
    <property type="entry name" value="ABC_transporter-like_ATP-bd"/>
</dbReference>
<evidence type="ECO:0000313" key="14">
    <source>
        <dbReference type="Proteomes" id="UP000824176"/>
    </source>
</evidence>
<dbReference type="EMBL" id="DXAQ01000027">
    <property type="protein sequence ID" value="HIZ88671.1"/>
    <property type="molecule type" value="Genomic_DNA"/>
</dbReference>
<dbReference type="GO" id="GO:0005524">
    <property type="term" value="F:ATP binding"/>
    <property type="evidence" value="ECO:0007669"/>
    <property type="project" value="UniProtKB-UniRule"/>
</dbReference>
<sequence length="224" mass="25348">MVRFVNVGVSFLGGHQALNNVNVEIKRGEFVYIIGKSGAGKSTFLRLIYADLLPSRGVVSIEGRDINLMSRIEVPFLRRQIGVIFQDYKLLENSTVFDNVKLGLDIFYMKRSAAKERIWPLLKRMGIFEKRDDVVKNLSGGEKQRVAIARALINDPKIILADEPTGNLDPENAENIMAVLRECTDTGATVIMATHDKYLREKYQSREIELEKGKVIRDGVKHEL</sequence>
<evidence type="ECO:0000256" key="9">
    <source>
        <dbReference type="ARBA" id="ARBA00023136"/>
    </source>
</evidence>
<dbReference type="InterPro" id="IPR017911">
    <property type="entry name" value="MacB-like_ATP-bd"/>
</dbReference>
<evidence type="ECO:0000259" key="12">
    <source>
        <dbReference type="PROSITE" id="PS50893"/>
    </source>
</evidence>
<keyword evidence="7 11" id="KW-0547">Nucleotide-binding</keyword>
<dbReference type="Gene3D" id="3.40.50.300">
    <property type="entry name" value="P-loop containing nucleotide triphosphate hydrolases"/>
    <property type="match status" value="1"/>
</dbReference>
<dbReference type="GO" id="GO:0022857">
    <property type="term" value="F:transmembrane transporter activity"/>
    <property type="evidence" value="ECO:0007669"/>
    <property type="project" value="TreeGrafter"/>
</dbReference>
<evidence type="ECO:0000256" key="6">
    <source>
        <dbReference type="ARBA" id="ARBA00022618"/>
    </source>
</evidence>